<gene>
    <name evidence="9" type="ORF">RFULGI_LOCUS8071</name>
</gene>
<keyword evidence="10" id="KW-1185">Reference proteome</keyword>
<evidence type="ECO:0000256" key="5">
    <source>
        <dbReference type="ARBA" id="ARBA00022763"/>
    </source>
</evidence>
<dbReference type="SUPFAM" id="SSF50486">
    <property type="entry name" value="FMT C-terminal domain-like"/>
    <property type="match status" value="1"/>
</dbReference>
<dbReference type="EMBL" id="CAJVPZ010012548">
    <property type="protein sequence ID" value="CAG8640714.1"/>
    <property type="molecule type" value="Genomic_DNA"/>
</dbReference>
<dbReference type="AlphaFoldDB" id="A0A9N9H0Y1"/>
<sequence length="186" mass="21335">MRITDPNFFTVDAVELAQKLLGKILVRKINDQIIKVKIVETEAYMGLTDRACHSYQTNRPRKKAAALYNRGGCVYVFLIYYRYYCFNISSSWVGDPQGVLIRAVEPLDHHTIPVISHHDKKKKQHYHTNGPGKLCRALQIDLSLNHLDLTTNNLIYLEDQPLLTAEAIIATARINIDYAKEDKDHL</sequence>
<dbReference type="InterPro" id="IPR036995">
    <property type="entry name" value="MPG_sf"/>
</dbReference>
<dbReference type="NCBIfam" id="TIGR00567">
    <property type="entry name" value="3mg"/>
    <property type="match status" value="1"/>
</dbReference>
<comment type="catalytic activity">
    <reaction evidence="1">
        <text>Hydrolysis of alkylated DNA, releasing 3-methyladenine, 3-methylguanine, 7-methylguanine and 7-methyladenine.</text>
        <dbReference type="EC" id="3.2.2.21"/>
    </reaction>
</comment>
<dbReference type="Pfam" id="PF02245">
    <property type="entry name" value="Pur_DNA_glyco"/>
    <property type="match status" value="1"/>
</dbReference>
<keyword evidence="7" id="KW-0234">DNA repair</keyword>
<dbReference type="GO" id="GO:0003677">
    <property type="term" value="F:DNA binding"/>
    <property type="evidence" value="ECO:0007669"/>
    <property type="project" value="InterPro"/>
</dbReference>
<organism evidence="9 10">
    <name type="scientific">Racocetra fulgida</name>
    <dbReference type="NCBI Taxonomy" id="60492"/>
    <lineage>
        <taxon>Eukaryota</taxon>
        <taxon>Fungi</taxon>
        <taxon>Fungi incertae sedis</taxon>
        <taxon>Mucoromycota</taxon>
        <taxon>Glomeromycotina</taxon>
        <taxon>Glomeromycetes</taxon>
        <taxon>Diversisporales</taxon>
        <taxon>Gigasporaceae</taxon>
        <taxon>Racocetra</taxon>
    </lineage>
</organism>
<comment type="caution">
    <text evidence="9">The sequence shown here is derived from an EMBL/GenBank/DDBJ whole genome shotgun (WGS) entry which is preliminary data.</text>
</comment>
<evidence type="ECO:0000256" key="8">
    <source>
        <dbReference type="ARBA" id="ARBA00033426"/>
    </source>
</evidence>
<dbReference type="HAMAP" id="MF_00527">
    <property type="entry name" value="3MGH"/>
    <property type="match status" value="1"/>
</dbReference>
<name>A0A9N9H0Y1_9GLOM</name>
<dbReference type="InterPro" id="IPR011034">
    <property type="entry name" value="Formyl_transferase-like_C_sf"/>
</dbReference>
<dbReference type="InterPro" id="IPR003180">
    <property type="entry name" value="MPG"/>
</dbReference>
<dbReference type="Gene3D" id="3.10.300.10">
    <property type="entry name" value="Methylpurine-DNA glycosylase (MPG)"/>
    <property type="match status" value="1"/>
</dbReference>
<evidence type="ECO:0000256" key="3">
    <source>
        <dbReference type="ARBA" id="ARBA00009232"/>
    </source>
</evidence>
<dbReference type="OrthoDB" id="5568149at2759"/>
<dbReference type="Proteomes" id="UP000789396">
    <property type="component" value="Unassembled WGS sequence"/>
</dbReference>
<dbReference type="GO" id="GO:0006284">
    <property type="term" value="P:base-excision repair"/>
    <property type="evidence" value="ECO:0007669"/>
    <property type="project" value="InterPro"/>
</dbReference>
<evidence type="ECO:0000256" key="6">
    <source>
        <dbReference type="ARBA" id="ARBA00022801"/>
    </source>
</evidence>
<dbReference type="PANTHER" id="PTHR10429">
    <property type="entry name" value="DNA-3-METHYLADENINE GLYCOSYLASE"/>
    <property type="match status" value="1"/>
</dbReference>
<dbReference type="CDD" id="cd00540">
    <property type="entry name" value="AAG"/>
    <property type="match status" value="1"/>
</dbReference>
<dbReference type="GO" id="GO:0003905">
    <property type="term" value="F:alkylbase DNA N-glycosylase activity"/>
    <property type="evidence" value="ECO:0007669"/>
    <property type="project" value="UniProtKB-EC"/>
</dbReference>
<dbReference type="FunFam" id="3.10.300.10:FF:000001">
    <property type="entry name" value="Putative 3-methyladenine DNA glycosylase"/>
    <property type="match status" value="1"/>
</dbReference>
<evidence type="ECO:0000256" key="1">
    <source>
        <dbReference type="ARBA" id="ARBA00000086"/>
    </source>
</evidence>
<evidence type="ECO:0000256" key="2">
    <source>
        <dbReference type="ARBA" id="ARBA00002421"/>
    </source>
</evidence>
<dbReference type="PANTHER" id="PTHR10429:SF0">
    <property type="entry name" value="DNA-3-METHYLADENINE GLYCOSYLASE"/>
    <property type="match status" value="1"/>
</dbReference>
<accession>A0A9N9H0Y1</accession>
<evidence type="ECO:0000256" key="4">
    <source>
        <dbReference type="ARBA" id="ARBA00012000"/>
    </source>
</evidence>
<evidence type="ECO:0000313" key="10">
    <source>
        <dbReference type="Proteomes" id="UP000789396"/>
    </source>
</evidence>
<comment type="similarity">
    <text evidence="3">Belongs to the DNA glycosylase MPG family.</text>
</comment>
<proteinExistence type="inferred from homology"/>
<dbReference type="EC" id="3.2.2.21" evidence="4"/>
<protein>
    <recommendedName>
        <fullName evidence="4">DNA-3-methyladenine glycosylase II</fullName>
        <ecNumber evidence="4">3.2.2.21</ecNumber>
    </recommendedName>
    <alternativeName>
        <fullName evidence="8">3-methyladenine DNA glycosidase</fullName>
    </alternativeName>
</protein>
<keyword evidence="6" id="KW-0378">Hydrolase</keyword>
<evidence type="ECO:0000256" key="7">
    <source>
        <dbReference type="ARBA" id="ARBA00023204"/>
    </source>
</evidence>
<keyword evidence="5" id="KW-0227">DNA damage</keyword>
<comment type="function">
    <text evidence="2">Hydrolysis of the deoxyribose N-glycosidic bond to excise 3-methyladenine, and 7-methylguanine from the damaged DNA polymer formed by alkylation lesions.</text>
</comment>
<evidence type="ECO:0000313" key="9">
    <source>
        <dbReference type="EMBL" id="CAG8640714.1"/>
    </source>
</evidence>
<reference evidence="9" key="1">
    <citation type="submission" date="2021-06" db="EMBL/GenBank/DDBJ databases">
        <authorList>
            <person name="Kallberg Y."/>
            <person name="Tangrot J."/>
            <person name="Rosling A."/>
        </authorList>
    </citation>
    <scope>NUCLEOTIDE SEQUENCE</scope>
    <source>
        <strain evidence="9">IN212</strain>
    </source>
</reference>